<accession>A0A3S5FDE5</accession>
<dbReference type="EMBL" id="CAAALY010036556">
    <property type="protein sequence ID" value="VEL18333.1"/>
    <property type="molecule type" value="Genomic_DNA"/>
</dbReference>
<proteinExistence type="predicted"/>
<evidence type="ECO:0000313" key="2">
    <source>
        <dbReference type="Proteomes" id="UP000784294"/>
    </source>
</evidence>
<dbReference type="AlphaFoldDB" id="A0A3S5FDE5"/>
<dbReference type="Proteomes" id="UP000784294">
    <property type="component" value="Unassembled WGS sequence"/>
</dbReference>
<keyword evidence="2" id="KW-1185">Reference proteome</keyword>
<gene>
    <name evidence="1" type="ORF">PXEA_LOCUS11773</name>
</gene>
<protein>
    <submittedName>
        <fullName evidence="1">Uncharacterized protein</fullName>
    </submittedName>
</protein>
<sequence>MQCVPKPVEPLFMNDFSSLCDTPTLGEEEHQNFSPLISPTDSTCIDVACSNITSADAFQETSCEEEFNLSLVLTNNASTRDADSA</sequence>
<comment type="caution">
    <text evidence="1">The sequence shown here is derived from an EMBL/GenBank/DDBJ whole genome shotgun (WGS) entry which is preliminary data.</text>
</comment>
<name>A0A3S5FDE5_9PLAT</name>
<organism evidence="1 2">
    <name type="scientific">Protopolystoma xenopodis</name>
    <dbReference type="NCBI Taxonomy" id="117903"/>
    <lineage>
        <taxon>Eukaryota</taxon>
        <taxon>Metazoa</taxon>
        <taxon>Spiralia</taxon>
        <taxon>Lophotrochozoa</taxon>
        <taxon>Platyhelminthes</taxon>
        <taxon>Monogenea</taxon>
        <taxon>Polyopisthocotylea</taxon>
        <taxon>Polystomatidea</taxon>
        <taxon>Polystomatidae</taxon>
        <taxon>Protopolystoma</taxon>
    </lineage>
</organism>
<reference evidence="1" key="1">
    <citation type="submission" date="2018-11" db="EMBL/GenBank/DDBJ databases">
        <authorList>
            <consortium name="Pathogen Informatics"/>
        </authorList>
    </citation>
    <scope>NUCLEOTIDE SEQUENCE</scope>
</reference>
<evidence type="ECO:0000313" key="1">
    <source>
        <dbReference type="EMBL" id="VEL18333.1"/>
    </source>
</evidence>